<dbReference type="AlphaFoldDB" id="A0A2V2VS75"/>
<dbReference type="VEuPathDB" id="TriTrypDB:TcCLB.508411.20"/>
<feature type="region of interest" description="Disordered" evidence="1">
    <location>
        <begin position="298"/>
        <end position="319"/>
    </location>
</feature>
<comment type="caution">
    <text evidence="2">The sequence shown here is derived from an EMBL/GenBank/DDBJ whole genome shotgun (WGS) entry which is preliminary data.</text>
</comment>
<proteinExistence type="predicted"/>
<dbReference type="EMBL" id="PRFA01000010">
    <property type="protein sequence ID" value="PWU98984.1"/>
    <property type="molecule type" value="Genomic_DNA"/>
</dbReference>
<evidence type="ECO:0000313" key="3">
    <source>
        <dbReference type="Proteomes" id="UP000246121"/>
    </source>
</evidence>
<protein>
    <submittedName>
        <fullName evidence="2">Uncharacterized protein</fullName>
    </submittedName>
</protein>
<name>A0A2V2VS75_TRYCR</name>
<accession>A0A2V2VS75</accession>
<dbReference type="VEuPathDB" id="TriTrypDB:C3747_47g100"/>
<dbReference type="VEuPathDB" id="TriTrypDB:TcG_01530"/>
<dbReference type="VEuPathDB" id="TriTrypDB:C4B63_10g470"/>
<dbReference type="VEuPathDB" id="TriTrypDB:TcCLB.510145.30"/>
<organism evidence="2 3">
    <name type="scientific">Trypanosoma cruzi</name>
    <dbReference type="NCBI Taxonomy" id="5693"/>
    <lineage>
        <taxon>Eukaryota</taxon>
        <taxon>Discoba</taxon>
        <taxon>Euglenozoa</taxon>
        <taxon>Kinetoplastea</taxon>
        <taxon>Metakinetoplastina</taxon>
        <taxon>Trypanosomatida</taxon>
        <taxon>Trypanosomatidae</taxon>
        <taxon>Trypanosoma</taxon>
        <taxon>Schizotrypanum</taxon>
    </lineage>
</organism>
<reference evidence="2 3" key="1">
    <citation type="journal article" date="2018" name="Microb. Genom.">
        <title>Expanding an expanded genome: long-read sequencing of Trypanosoma cruzi.</title>
        <authorList>
            <person name="Berna L."/>
            <person name="Rodriguez M."/>
            <person name="Chiribao M.L."/>
            <person name="Parodi-Talice A."/>
            <person name="Pita S."/>
            <person name="Rijo G."/>
            <person name="Alvarez-Valin F."/>
            <person name="Robello C."/>
        </authorList>
    </citation>
    <scope>NUCLEOTIDE SEQUENCE [LARGE SCALE GENOMIC DNA]</scope>
    <source>
        <strain evidence="2 3">Dm28c</strain>
    </source>
</reference>
<gene>
    <name evidence="2" type="ORF">C4B63_10g470</name>
</gene>
<dbReference type="VEuPathDB" id="TriTrypDB:TcCL_NonESM02831"/>
<sequence length="428" mass="45624">MQGEGSHAALASSACRAKPPLLLHLGRVITPQSLRRARQYVDLLANPPSPPHPFGVFLEEAARLRSRAAAAASHNTARCAENVEGVSSGSAVVGAEDAEVSSLLELLRREQGYSTGSAMHRIWVQQPREYLAGMAQRIADLVLTRVMPLVASERKGGEYPHSQSEANNTSRKTQFVMQERGNYDIHVRFLPSSASSLQVHAPIAKVFCAEITVRDAEALRRLEEDADLLRTQYTSVAAEGQTVQSALAFWRAIKMDAAAEEIEGPSADDALSAVVLGRARNPADEKCARRLSAGGADALWMQPPNKRPRQAAASTTASAGINLSSRRKLAAPQTTGLEPPRVPLQSTAGLVAVFYLAFSGTLYTGVLCGAAEEGDSYPAPVPHRTHAASDGSVTGKRVETTATPLDAEPVFFLPCAASNSFVRGLLGL</sequence>
<dbReference type="VEuPathDB" id="TriTrypDB:Tc_MARK_3037"/>
<evidence type="ECO:0000313" key="2">
    <source>
        <dbReference type="EMBL" id="PWU98984.1"/>
    </source>
</evidence>
<dbReference type="VEuPathDB" id="TriTrypDB:ECC02_005512"/>
<dbReference type="VEuPathDB" id="TriTrypDB:BCY84_15000"/>
<dbReference type="Proteomes" id="UP000246121">
    <property type="component" value="Unassembled WGS sequence"/>
</dbReference>
<dbReference type="VEuPathDB" id="TriTrypDB:TCSYLVIO_010688"/>
<evidence type="ECO:0000256" key="1">
    <source>
        <dbReference type="SAM" id="MobiDB-lite"/>
    </source>
</evidence>
<dbReference type="VEuPathDB" id="TriTrypDB:TcBrA4_0127760"/>
<dbReference type="VEuPathDB" id="TriTrypDB:TCDM_03003"/>